<sequence>MRENIKILKWFAGGIEAFLAVPIFGGLFILRLLWIPLLIMLMFHITILVMSRNEKLPIAGNILGIVGSALGWIPLFGWIMHILTAIFVMIEASKINSIKE</sequence>
<feature type="transmembrane region" description="Helical" evidence="1">
    <location>
        <begin position="7"/>
        <end position="27"/>
    </location>
</feature>
<reference evidence="2 3" key="1">
    <citation type="submission" date="2016-11" db="EMBL/GenBank/DDBJ databases">
        <authorList>
            <person name="Jaros S."/>
            <person name="Januszkiewicz K."/>
            <person name="Wedrychowicz H."/>
        </authorList>
    </citation>
    <scope>NUCLEOTIDE SEQUENCE [LARGE SCALE GENOMIC DNA]</scope>
    <source>
        <strain evidence="2 3">DSM 2631</strain>
    </source>
</reference>
<keyword evidence="1" id="KW-1133">Transmembrane helix</keyword>
<accession>A0A1M4SXP2</accession>
<dbReference type="Proteomes" id="UP000184035">
    <property type="component" value="Unassembled WGS sequence"/>
</dbReference>
<name>A0A1M4SXP2_9CLOT</name>
<evidence type="ECO:0000256" key="1">
    <source>
        <dbReference type="SAM" id="Phobius"/>
    </source>
</evidence>
<keyword evidence="1" id="KW-0812">Transmembrane</keyword>
<gene>
    <name evidence="2" type="ORF">SAMN05443638_101218</name>
</gene>
<keyword evidence="1" id="KW-0472">Membrane</keyword>
<organism evidence="2 3">
    <name type="scientific">Clostridium fallax</name>
    <dbReference type="NCBI Taxonomy" id="1533"/>
    <lineage>
        <taxon>Bacteria</taxon>
        <taxon>Bacillati</taxon>
        <taxon>Bacillota</taxon>
        <taxon>Clostridia</taxon>
        <taxon>Eubacteriales</taxon>
        <taxon>Clostridiaceae</taxon>
        <taxon>Clostridium</taxon>
    </lineage>
</organism>
<evidence type="ECO:0000313" key="2">
    <source>
        <dbReference type="EMBL" id="SHE36787.1"/>
    </source>
</evidence>
<keyword evidence="3" id="KW-1185">Reference proteome</keyword>
<dbReference type="AlphaFoldDB" id="A0A1M4SXP2"/>
<dbReference type="OrthoDB" id="1925744at2"/>
<feature type="transmembrane region" description="Helical" evidence="1">
    <location>
        <begin position="33"/>
        <end position="50"/>
    </location>
</feature>
<dbReference type="RefSeq" id="WP_072892371.1">
    <property type="nucleotide sequence ID" value="NZ_FQVM01000001.1"/>
</dbReference>
<dbReference type="EMBL" id="FQVM01000001">
    <property type="protein sequence ID" value="SHE36787.1"/>
    <property type="molecule type" value="Genomic_DNA"/>
</dbReference>
<evidence type="ECO:0000313" key="3">
    <source>
        <dbReference type="Proteomes" id="UP000184035"/>
    </source>
</evidence>
<feature type="transmembrane region" description="Helical" evidence="1">
    <location>
        <begin position="62"/>
        <end position="90"/>
    </location>
</feature>
<protein>
    <submittedName>
        <fullName evidence="2">Uncharacterized protein</fullName>
    </submittedName>
</protein>
<proteinExistence type="predicted"/>